<dbReference type="AlphaFoldDB" id="A0AAV4GIF4"/>
<feature type="compositionally biased region" description="Basic and acidic residues" evidence="1">
    <location>
        <begin position="89"/>
        <end position="105"/>
    </location>
</feature>
<protein>
    <submittedName>
        <fullName evidence="2">Uncharacterized protein</fullName>
    </submittedName>
</protein>
<sequence>MKASHHSVWSCCSKKNFHSLKRVESAMVSAAAEFNGGPIGLATLKRSLGFQQGEHGQRLGQVRLSKRLFKSTLEEQQKTKKRKRLTAATREKARQARQEKEAEEG</sequence>
<feature type="region of interest" description="Disordered" evidence="1">
    <location>
        <begin position="73"/>
        <end position="105"/>
    </location>
</feature>
<proteinExistence type="predicted"/>
<reference evidence="2 3" key="1">
    <citation type="journal article" date="2021" name="Elife">
        <title>Chloroplast acquisition without the gene transfer in kleptoplastic sea slugs, Plakobranchus ocellatus.</title>
        <authorList>
            <person name="Maeda T."/>
            <person name="Takahashi S."/>
            <person name="Yoshida T."/>
            <person name="Shimamura S."/>
            <person name="Takaki Y."/>
            <person name="Nagai Y."/>
            <person name="Toyoda A."/>
            <person name="Suzuki Y."/>
            <person name="Arimoto A."/>
            <person name="Ishii H."/>
            <person name="Satoh N."/>
            <person name="Nishiyama T."/>
            <person name="Hasebe M."/>
            <person name="Maruyama T."/>
            <person name="Minagawa J."/>
            <person name="Obokata J."/>
            <person name="Shigenobu S."/>
        </authorList>
    </citation>
    <scope>NUCLEOTIDE SEQUENCE [LARGE SCALE GENOMIC DNA]</scope>
</reference>
<keyword evidence="3" id="KW-1185">Reference proteome</keyword>
<evidence type="ECO:0000313" key="2">
    <source>
        <dbReference type="EMBL" id="GFR85492.1"/>
    </source>
</evidence>
<accession>A0AAV4GIF4</accession>
<evidence type="ECO:0000313" key="3">
    <source>
        <dbReference type="Proteomes" id="UP000762676"/>
    </source>
</evidence>
<comment type="caution">
    <text evidence="2">The sequence shown here is derived from an EMBL/GenBank/DDBJ whole genome shotgun (WGS) entry which is preliminary data.</text>
</comment>
<dbReference type="EMBL" id="BMAT01005018">
    <property type="protein sequence ID" value="GFR85492.1"/>
    <property type="molecule type" value="Genomic_DNA"/>
</dbReference>
<evidence type="ECO:0000256" key="1">
    <source>
        <dbReference type="SAM" id="MobiDB-lite"/>
    </source>
</evidence>
<name>A0AAV4GIF4_9GAST</name>
<gene>
    <name evidence="2" type="ORF">ElyMa_002442700</name>
</gene>
<organism evidence="2 3">
    <name type="scientific">Elysia marginata</name>
    <dbReference type="NCBI Taxonomy" id="1093978"/>
    <lineage>
        <taxon>Eukaryota</taxon>
        <taxon>Metazoa</taxon>
        <taxon>Spiralia</taxon>
        <taxon>Lophotrochozoa</taxon>
        <taxon>Mollusca</taxon>
        <taxon>Gastropoda</taxon>
        <taxon>Heterobranchia</taxon>
        <taxon>Euthyneura</taxon>
        <taxon>Panpulmonata</taxon>
        <taxon>Sacoglossa</taxon>
        <taxon>Placobranchoidea</taxon>
        <taxon>Plakobranchidae</taxon>
        <taxon>Elysia</taxon>
    </lineage>
</organism>
<dbReference type="Proteomes" id="UP000762676">
    <property type="component" value="Unassembled WGS sequence"/>
</dbReference>